<dbReference type="OrthoDB" id="6437739at2759"/>
<accession>A0A4Y2QAW6</accession>
<evidence type="ECO:0000256" key="1">
    <source>
        <dbReference type="SAM" id="MobiDB-lite"/>
    </source>
</evidence>
<evidence type="ECO:0008006" key="4">
    <source>
        <dbReference type="Google" id="ProtNLM"/>
    </source>
</evidence>
<proteinExistence type="predicted"/>
<keyword evidence="3" id="KW-1185">Reference proteome</keyword>
<feature type="compositionally biased region" description="Basic residues" evidence="1">
    <location>
        <begin position="36"/>
        <end position="52"/>
    </location>
</feature>
<reference evidence="2 3" key="1">
    <citation type="journal article" date="2019" name="Sci. Rep.">
        <title>Orb-weaving spider Araneus ventricosus genome elucidates the spidroin gene catalogue.</title>
        <authorList>
            <person name="Kono N."/>
            <person name="Nakamura H."/>
            <person name="Ohtoshi R."/>
            <person name="Moran D.A.P."/>
            <person name="Shinohara A."/>
            <person name="Yoshida Y."/>
            <person name="Fujiwara M."/>
            <person name="Mori M."/>
            <person name="Tomita M."/>
            <person name="Arakawa K."/>
        </authorList>
    </citation>
    <scope>NUCLEOTIDE SEQUENCE [LARGE SCALE GENOMIC DNA]</scope>
</reference>
<organism evidence="2 3">
    <name type="scientific">Araneus ventricosus</name>
    <name type="common">Orbweaver spider</name>
    <name type="synonym">Epeira ventricosa</name>
    <dbReference type="NCBI Taxonomy" id="182803"/>
    <lineage>
        <taxon>Eukaryota</taxon>
        <taxon>Metazoa</taxon>
        <taxon>Ecdysozoa</taxon>
        <taxon>Arthropoda</taxon>
        <taxon>Chelicerata</taxon>
        <taxon>Arachnida</taxon>
        <taxon>Araneae</taxon>
        <taxon>Araneomorphae</taxon>
        <taxon>Entelegynae</taxon>
        <taxon>Araneoidea</taxon>
        <taxon>Araneidae</taxon>
        <taxon>Araneus</taxon>
    </lineage>
</organism>
<dbReference type="Proteomes" id="UP000499080">
    <property type="component" value="Unassembled WGS sequence"/>
</dbReference>
<sequence length="141" mass="16590">MSRQLVRKAFELVQDEIKSGNTNSKSQKKDVAVSKNRFKKQKMMSSKGKKNGKFNFSNKMKSPIEAYKEKHMVDRTEENLQILLKLKSLKPKSSAAQKILDFHQKQQLKRVIEPEVEIQEPESILFPEENEKRKKKKKKKM</sequence>
<evidence type="ECO:0000313" key="2">
    <source>
        <dbReference type="EMBL" id="GBN59767.1"/>
    </source>
</evidence>
<evidence type="ECO:0000313" key="3">
    <source>
        <dbReference type="Proteomes" id="UP000499080"/>
    </source>
</evidence>
<gene>
    <name evidence="2" type="ORF">AVEN_45387_1</name>
</gene>
<comment type="caution">
    <text evidence="2">The sequence shown here is derived from an EMBL/GenBank/DDBJ whole genome shotgun (WGS) entry which is preliminary data.</text>
</comment>
<feature type="region of interest" description="Disordered" evidence="1">
    <location>
        <begin position="18"/>
        <end position="57"/>
    </location>
</feature>
<protein>
    <recommendedName>
        <fullName evidence="4">40S ribosomal protein S19-binding protein 1</fullName>
    </recommendedName>
</protein>
<dbReference type="EMBL" id="BGPR01013231">
    <property type="protein sequence ID" value="GBN59767.1"/>
    <property type="molecule type" value="Genomic_DNA"/>
</dbReference>
<name>A0A4Y2QAW6_ARAVE</name>
<dbReference type="AlphaFoldDB" id="A0A4Y2QAW6"/>